<gene>
    <name evidence="6" type="primary">rsmH</name>
    <name evidence="7" type="ORF">COY90_05280</name>
</gene>
<dbReference type="SUPFAM" id="SSF81799">
    <property type="entry name" value="Putative methyltransferase TM0872, insert domain"/>
    <property type="match status" value="1"/>
</dbReference>
<feature type="binding site" evidence="6">
    <location>
        <position position="47"/>
    </location>
    <ligand>
        <name>S-adenosyl-L-methionine</name>
        <dbReference type="ChEBI" id="CHEBI:59789"/>
    </ligand>
</feature>
<feature type="binding site" evidence="6">
    <location>
        <position position="101"/>
    </location>
    <ligand>
        <name>S-adenosyl-L-methionine</name>
        <dbReference type="ChEBI" id="CHEBI:59789"/>
    </ligand>
</feature>
<comment type="function">
    <text evidence="6">Specifically methylates the N4 position of cytidine in position 1402 (C1402) of 16S rRNA.</text>
</comment>
<name>A0A2M7QBF8_9BACT</name>
<keyword evidence="5 6" id="KW-0949">S-adenosyl-L-methionine</keyword>
<dbReference type="PANTHER" id="PTHR11265">
    <property type="entry name" value="S-ADENOSYL-METHYLTRANSFERASE MRAW"/>
    <property type="match status" value="1"/>
</dbReference>
<protein>
    <recommendedName>
        <fullName evidence="6">Ribosomal RNA small subunit methyltransferase H</fullName>
        <ecNumber evidence="6">2.1.1.199</ecNumber>
    </recommendedName>
    <alternativeName>
        <fullName evidence="6">16S rRNA m(4)C1402 methyltransferase</fullName>
    </alternativeName>
    <alternativeName>
        <fullName evidence="6">rRNA (cytosine-N(4)-)-methyltransferase RsmH</fullName>
    </alternativeName>
</protein>
<comment type="catalytic activity">
    <reaction evidence="6">
        <text>cytidine(1402) in 16S rRNA + S-adenosyl-L-methionine = N(4)-methylcytidine(1402) in 16S rRNA + S-adenosyl-L-homocysteine + H(+)</text>
        <dbReference type="Rhea" id="RHEA:42928"/>
        <dbReference type="Rhea" id="RHEA-COMP:10286"/>
        <dbReference type="Rhea" id="RHEA-COMP:10287"/>
        <dbReference type="ChEBI" id="CHEBI:15378"/>
        <dbReference type="ChEBI" id="CHEBI:57856"/>
        <dbReference type="ChEBI" id="CHEBI:59789"/>
        <dbReference type="ChEBI" id="CHEBI:74506"/>
        <dbReference type="ChEBI" id="CHEBI:82748"/>
        <dbReference type="EC" id="2.1.1.199"/>
    </reaction>
</comment>
<evidence type="ECO:0000256" key="6">
    <source>
        <dbReference type="HAMAP-Rule" id="MF_01007"/>
    </source>
</evidence>
<feature type="binding site" evidence="6">
    <location>
        <position position="94"/>
    </location>
    <ligand>
        <name>S-adenosyl-L-methionine</name>
        <dbReference type="ChEBI" id="CHEBI:59789"/>
    </ligand>
</feature>
<sequence length="277" mass="31398">MHHPVLLAQVIDGLDITPEKKYIDATIGEGGHVMAILRKGGCVLGIDADNRQLTYLQYLKEQYPRLTLIHGNFANIESIARENGFFPVDGILFDLGLSWEQLQSLGRGLSFKKYDEVLDMRLDLATDYTAADLLNKSSRSELNELFMRNAEEPASDRLAQEIMNVRRTHAINIVGDLVNIIRKVTPDSWEKTAVRIFQALRIEVNREFENLKAGLEGAKNVISKTGRIAVISFHSREDRIVKQFIQKNHLLPITKKAIPGSRDKSFERSAKLRIFSL</sequence>
<evidence type="ECO:0000256" key="2">
    <source>
        <dbReference type="ARBA" id="ARBA00022552"/>
    </source>
</evidence>
<comment type="caution">
    <text evidence="7">The sequence shown here is derived from an EMBL/GenBank/DDBJ whole genome shotgun (WGS) entry which is preliminary data.</text>
</comment>
<evidence type="ECO:0000313" key="8">
    <source>
        <dbReference type="Proteomes" id="UP000230108"/>
    </source>
</evidence>
<dbReference type="PANTHER" id="PTHR11265:SF0">
    <property type="entry name" value="12S RRNA N4-METHYLCYTIDINE METHYLTRANSFERASE"/>
    <property type="match status" value="1"/>
</dbReference>
<dbReference type="GO" id="GO:0071424">
    <property type="term" value="F:rRNA (cytosine-N4-)-methyltransferase activity"/>
    <property type="evidence" value="ECO:0007669"/>
    <property type="project" value="UniProtKB-UniRule"/>
</dbReference>
<evidence type="ECO:0000313" key="7">
    <source>
        <dbReference type="EMBL" id="PIY68565.1"/>
    </source>
</evidence>
<comment type="subcellular location">
    <subcellularLocation>
        <location evidence="6">Cytoplasm</location>
    </subcellularLocation>
</comment>
<dbReference type="Gene3D" id="3.40.50.150">
    <property type="entry name" value="Vaccinia Virus protein VP39"/>
    <property type="match status" value="1"/>
</dbReference>
<keyword evidence="6" id="KW-0963">Cytoplasm</keyword>
<dbReference type="EMBL" id="PFLF01000112">
    <property type="protein sequence ID" value="PIY68565.1"/>
    <property type="molecule type" value="Genomic_DNA"/>
</dbReference>
<reference evidence="8" key="1">
    <citation type="submission" date="2017-09" db="EMBL/GenBank/DDBJ databases">
        <title>Depth-based differentiation of microbial function through sediment-hosted aquifers and enrichment of novel symbionts in the deep terrestrial subsurface.</title>
        <authorList>
            <person name="Probst A.J."/>
            <person name="Ladd B."/>
            <person name="Jarett J.K."/>
            <person name="Geller-Mcgrath D.E."/>
            <person name="Sieber C.M.K."/>
            <person name="Emerson J.B."/>
            <person name="Anantharaman K."/>
            <person name="Thomas B.C."/>
            <person name="Malmstrom R."/>
            <person name="Stieglmeier M."/>
            <person name="Klingl A."/>
            <person name="Woyke T."/>
            <person name="Ryan C.M."/>
            <person name="Banfield J.F."/>
        </authorList>
    </citation>
    <scope>NUCLEOTIDE SEQUENCE [LARGE SCALE GENOMIC DNA]</scope>
</reference>
<feature type="binding site" evidence="6">
    <location>
        <begin position="30"/>
        <end position="32"/>
    </location>
    <ligand>
        <name>S-adenosyl-L-methionine</name>
        <dbReference type="ChEBI" id="CHEBI:59789"/>
    </ligand>
</feature>
<comment type="similarity">
    <text evidence="1 6">Belongs to the methyltransferase superfamily. RsmH family.</text>
</comment>
<dbReference type="EC" id="2.1.1.199" evidence="6"/>
<dbReference type="Gene3D" id="1.10.150.170">
    <property type="entry name" value="Putative methyltransferase TM0872, insert domain"/>
    <property type="match status" value="1"/>
</dbReference>
<dbReference type="InterPro" id="IPR029063">
    <property type="entry name" value="SAM-dependent_MTases_sf"/>
</dbReference>
<keyword evidence="2 6" id="KW-0698">rRNA processing</keyword>
<dbReference type="Proteomes" id="UP000230108">
    <property type="component" value="Unassembled WGS sequence"/>
</dbReference>
<keyword evidence="4 6" id="KW-0808">Transferase</keyword>
<accession>A0A2M7QBF8</accession>
<dbReference type="Pfam" id="PF01795">
    <property type="entry name" value="Methyltransf_5"/>
    <property type="match status" value="1"/>
</dbReference>
<organism evidence="7 8">
    <name type="scientific">Candidatus Roizmanbacteria bacterium CG_4_10_14_0_8_um_filter_39_9</name>
    <dbReference type="NCBI Taxonomy" id="1974829"/>
    <lineage>
        <taxon>Bacteria</taxon>
        <taxon>Candidatus Roizmaniibacteriota</taxon>
    </lineage>
</organism>
<feature type="binding site" evidence="6">
    <location>
        <position position="73"/>
    </location>
    <ligand>
        <name>S-adenosyl-L-methionine</name>
        <dbReference type="ChEBI" id="CHEBI:59789"/>
    </ligand>
</feature>
<proteinExistence type="inferred from homology"/>
<dbReference type="InterPro" id="IPR023397">
    <property type="entry name" value="SAM-dep_MeTrfase_MraW_recog"/>
</dbReference>
<dbReference type="SUPFAM" id="SSF53335">
    <property type="entry name" value="S-adenosyl-L-methionine-dependent methyltransferases"/>
    <property type="match status" value="1"/>
</dbReference>
<evidence type="ECO:0000256" key="1">
    <source>
        <dbReference type="ARBA" id="ARBA00010396"/>
    </source>
</evidence>
<dbReference type="GO" id="GO:0070475">
    <property type="term" value="P:rRNA base methylation"/>
    <property type="evidence" value="ECO:0007669"/>
    <property type="project" value="UniProtKB-UniRule"/>
</dbReference>
<dbReference type="InterPro" id="IPR002903">
    <property type="entry name" value="RsmH"/>
</dbReference>
<dbReference type="PIRSF" id="PIRSF004486">
    <property type="entry name" value="MraW"/>
    <property type="match status" value="1"/>
</dbReference>
<dbReference type="GO" id="GO:0005737">
    <property type="term" value="C:cytoplasm"/>
    <property type="evidence" value="ECO:0007669"/>
    <property type="project" value="UniProtKB-SubCell"/>
</dbReference>
<keyword evidence="3 6" id="KW-0489">Methyltransferase</keyword>
<dbReference type="HAMAP" id="MF_01007">
    <property type="entry name" value="16SrRNA_methyltr_H"/>
    <property type="match status" value="1"/>
</dbReference>
<evidence type="ECO:0000256" key="4">
    <source>
        <dbReference type="ARBA" id="ARBA00022679"/>
    </source>
</evidence>
<dbReference type="NCBIfam" id="TIGR00006">
    <property type="entry name" value="16S rRNA (cytosine(1402)-N(4))-methyltransferase RsmH"/>
    <property type="match status" value="1"/>
</dbReference>
<evidence type="ECO:0000256" key="5">
    <source>
        <dbReference type="ARBA" id="ARBA00022691"/>
    </source>
</evidence>
<evidence type="ECO:0000256" key="3">
    <source>
        <dbReference type="ARBA" id="ARBA00022603"/>
    </source>
</evidence>
<dbReference type="AlphaFoldDB" id="A0A2M7QBF8"/>